<keyword evidence="3 6" id="KW-0812">Transmembrane</keyword>
<feature type="transmembrane region" description="Helical" evidence="6">
    <location>
        <begin position="28"/>
        <end position="48"/>
    </location>
</feature>
<dbReference type="SUPFAM" id="SSF161098">
    <property type="entry name" value="MetI-like"/>
    <property type="match status" value="1"/>
</dbReference>
<evidence type="ECO:0000256" key="5">
    <source>
        <dbReference type="ARBA" id="ARBA00023136"/>
    </source>
</evidence>
<comment type="subcellular location">
    <subcellularLocation>
        <location evidence="6">Cell membrane</location>
        <topology evidence="6">Multi-pass membrane protein</topology>
    </subcellularLocation>
    <subcellularLocation>
        <location evidence="1">Membrane</location>
        <topology evidence="1">Multi-pass membrane protein</topology>
    </subcellularLocation>
</comment>
<feature type="transmembrane region" description="Helical" evidence="6">
    <location>
        <begin position="152"/>
        <end position="175"/>
    </location>
</feature>
<evidence type="ECO:0000313" key="9">
    <source>
        <dbReference type="Proteomes" id="UP001597399"/>
    </source>
</evidence>
<evidence type="ECO:0000259" key="7">
    <source>
        <dbReference type="PROSITE" id="PS50928"/>
    </source>
</evidence>
<dbReference type="PANTHER" id="PTHR30177:SF4">
    <property type="entry name" value="OSMOPROTECTANT IMPORT PERMEASE PROTEIN OSMW"/>
    <property type="match status" value="1"/>
</dbReference>
<keyword evidence="5 6" id="KW-0472">Membrane</keyword>
<keyword evidence="9" id="KW-1185">Reference proteome</keyword>
<dbReference type="PANTHER" id="PTHR30177">
    <property type="entry name" value="GLYCINE BETAINE/L-PROLINE TRANSPORT SYSTEM PERMEASE PROTEIN PROW"/>
    <property type="match status" value="1"/>
</dbReference>
<protein>
    <submittedName>
        <fullName evidence="8">ABC transporter permease</fullName>
    </submittedName>
</protein>
<dbReference type="InterPro" id="IPR051204">
    <property type="entry name" value="ABC_transp_perm/SBD"/>
</dbReference>
<evidence type="ECO:0000256" key="2">
    <source>
        <dbReference type="ARBA" id="ARBA00022448"/>
    </source>
</evidence>
<feature type="transmembrane region" description="Helical" evidence="6">
    <location>
        <begin position="182"/>
        <end position="204"/>
    </location>
</feature>
<feature type="domain" description="ABC transmembrane type-1" evidence="7">
    <location>
        <begin position="22"/>
        <end position="201"/>
    </location>
</feature>
<evidence type="ECO:0000256" key="3">
    <source>
        <dbReference type="ARBA" id="ARBA00022692"/>
    </source>
</evidence>
<reference evidence="9" key="1">
    <citation type="journal article" date="2019" name="Int. J. Syst. Evol. Microbiol.">
        <title>The Global Catalogue of Microorganisms (GCM) 10K type strain sequencing project: providing services to taxonomists for standard genome sequencing and annotation.</title>
        <authorList>
            <consortium name="The Broad Institute Genomics Platform"/>
            <consortium name="The Broad Institute Genome Sequencing Center for Infectious Disease"/>
            <person name="Wu L."/>
            <person name="Ma J."/>
        </authorList>
    </citation>
    <scope>NUCLEOTIDE SEQUENCE [LARGE SCALE GENOMIC DNA]</scope>
    <source>
        <strain evidence="9">TISTR 2466</strain>
    </source>
</reference>
<dbReference type="CDD" id="cd06261">
    <property type="entry name" value="TM_PBP2"/>
    <property type="match status" value="1"/>
</dbReference>
<comment type="caution">
    <text evidence="8">The sequence shown here is derived from an EMBL/GenBank/DDBJ whole genome shotgun (WGS) entry which is preliminary data.</text>
</comment>
<gene>
    <name evidence="8" type="ORF">ACFSUE_11340</name>
</gene>
<evidence type="ECO:0000256" key="1">
    <source>
        <dbReference type="ARBA" id="ARBA00004141"/>
    </source>
</evidence>
<dbReference type="InterPro" id="IPR035906">
    <property type="entry name" value="MetI-like_sf"/>
</dbReference>
<evidence type="ECO:0000256" key="6">
    <source>
        <dbReference type="RuleBase" id="RU363032"/>
    </source>
</evidence>
<dbReference type="PROSITE" id="PS50928">
    <property type="entry name" value="ABC_TM1"/>
    <property type="match status" value="1"/>
</dbReference>
<proteinExistence type="inferred from homology"/>
<feature type="transmembrane region" description="Helical" evidence="6">
    <location>
        <begin position="60"/>
        <end position="81"/>
    </location>
</feature>
<name>A0ABW5S450_9BACL</name>
<dbReference type="InterPro" id="IPR000515">
    <property type="entry name" value="MetI-like"/>
</dbReference>
<evidence type="ECO:0000313" key="8">
    <source>
        <dbReference type="EMBL" id="MFD2694215.1"/>
    </source>
</evidence>
<organism evidence="8 9">
    <name type="scientific">Sporolactobacillus shoreicorticis</name>
    <dbReference type="NCBI Taxonomy" id="1923877"/>
    <lineage>
        <taxon>Bacteria</taxon>
        <taxon>Bacillati</taxon>
        <taxon>Bacillota</taxon>
        <taxon>Bacilli</taxon>
        <taxon>Bacillales</taxon>
        <taxon>Sporolactobacillaceae</taxon>
        <taxon>Sporolactobacillus</taxon>
    </lineage>
</organism>
<dbReference type="EMBL" id="JBHUMQ010000026">
    <property type="protein sequence ID" value="MFD2694215.1"/>
    <property type="molecule type" value="Genomic_DNA"/>
</dbReference>
<accession>A0ABW5S450</accession>
<dbReference type="Pfam" id="PF00528">
    <property type="entry name" value="BPD_transp_1"/>
    <property type="match status" value="1"/>
</dbReference>
<dbReference type="Proteomes" id="UP001597399">
    <property type="component" value="Unassembled WGS sequence"/>
</dbReference>
<keyword evidence="2 6" id="KW-0813">Transport</keyword>
<sequence length="214" mass="22753">MDLIAGALIYLHSHQNEFGDAVWTHLELSGLSLLLGLMIGIPFAILCARHAKLSNLIMSLVNTFRVIPSLAILIIVMPLLGTGFAPALIALIVLACPPILINTFIGIKSVDQEILESARGMGMSARQILMKIEIPIALPLILSGIRTASVEIISSATLAAFIGGGGLGTFIISGLSMYNFSMLLVGALPVALLAILSELLFGSIERVFTKYKRA</sequence>
<dbReference type="Gene3D" id="1.10.3720.10">
    <property type="entry name" value="MetI-like"/>
    <property type="match status" value="1"/>
</dbReference>
<dbReference type="RefSeq" id="WP_253057769.1">
    <property type="nucleotide sequence ID" value="NZ_JAMXWM010000001.1"/>
</dbReference>
<feature type="transmembrane region" description="Helical" evidence="6">
    <location>
        <begin position="87"/>
        <end position="107"/>
    </location>
</feature>
<comment type="similarity">
    <text evidence="6">Belongs to the binding-protein-dependent transport system permease family.</text>
</comment>
<evidence type="ECO:0000256" key="4">
    <source>
        <dbReference type="ARBA" id="ARBA00022989"/>
    </source>
</evidence>
<keyword evidence="4 6" id="KW-1133">Transmembrane helix</keyword>